<reference evidence="2" key="1">
    <citation type="submission" date="2019-08" db="EMBL/GenBank/DDBJ databases">
        <authorList>
            <person name="Kucharzyk K."/>
            <person name="Murdoch R.W."/>
            <person name="Higgins S."/>
            <person name="Loffler F."/>
        </authorList>
    </citation>
    <scope>NUCLEOTIDE SEQUENCE</scope>
</reference>
<accession>A0A645B1U7</accession>
<protein>
    <recommendedName>
        <fullName evidence="1">GFO/IDH/MocA-like oxidoreductase domain-containing protein</fullName>
    </recommendedName>
</protein>
<proteinExistence type="predicted"/>
<sequence>MLHISYQNRFTNQALYVRRLRDDGFFSDIYYAKAYAVRRRAAPTWGVTTNRALQGGGPLIDIGSHALDLAMWLSDSFEPAYAVGTAYDHIARRGSEANYWGAWKPEKFEVEDCALGFVVMKNGMTLTVDATYALNTAAEFEASVDLFGVSGGAQLREKETVTLIHELGGRMCVTENNPQETVRSLTPKERAMSASEREHESFMALLMKGETDPAARQAYAVSRVVEGIYRSAETRRPYYFD</sequence>
<dbReference type="InterPro" id="IPR055170">
    <property type="entry name" value="GFO_IDH_MocA-like_dom"/>
</dbReference>
<dbReference type="AlphaFoldDB" id="A0A645B1U7"/>
<name>A0A645B1U7_9ZZZZ</name>
<organism evidence="2">
    <name type="scientific">bioreactor metagenome</name>
    <dbReference type="NCBI Taxonomy" id="1076179"/>
    <lineage>
        <taxon>unclassified sequences</taxon>
        <taxon>metagenomes</taxon>
        <taxon>ecological metagenomes</taxon>
    </lineage>
</organism>
<dbReference type="InterPro" id="IPR052515">
    <property type="entry name" value="Gfo/Idh/MocA_Oxidoreductase"/>
</dbReference>
<dbReference type="EMBL" id="VSSQ01017290">
    <property type="protein sequence ID" value="MPM59435.1"/>
    <property type="molecule type" value="Genomic_DNA"/>
</dbReference>
<dbReference type="Pfam" id="PF22725">
    <property type="entry name" value="GFO_IDH_MocA_C3"/>
    <property type="match status" value="1"/>
</dbReference>
<comment type="caution">
    <text evidence="2">The sequence shown here is derived from an EMBL/GenBank/DDBJ whole genome shotgun (WGS) entry which is preliminary data.</text>
</comment>
<gene>
    <name evidence="2" type="ORF">SDC9_106277</name>
</gene>
<dbReference type="Gene3D" id="3.30.360.10">
    <property type="entry name" value="Dihydrodipicolinate Reductase, domain 2"/>
    <property type="match status" value="1"/>
</dbReference>
<dbReference type="PANTHER" id="PTHR43249:SF1">
    <property type="entry name" value="D-GLUCOSIDE 3-DEHYDROGENASE"/>
    <property type="match status" value="1"/>
</dbReference>
<dbReference type="SUPFAM" id="SSF55347">
    <property type="entry name" value="Glyceraldehyde-3-phosphate dehydrogenase-like, C-terminal domain"/>
    <property type="match status" value="1"/>
</dbReference>
<feature type="domain" description="GFO/IDH/MocA-like oxidoreductase" evidence="1">
    <location>
        <begin position="16"/>
        <end position="146"/>
    </location>
</feature>
<dbReference type="PANTHER" id="PTHR43249">
    <property type="entry name" value="UDP-N-ACETYL-2-AMINO-2-DEOXY-D-GLUCURONATE OXIDASE"/>
    <property type="match status" value="1"/>
</dbReference>
<evidence type="ECO:0000313" key="2">
    <source>
        <dbReference type="EMBL" id="MPM59435.1"/>
    </source>
</evidence>
<evidence type="ECO:0000259" key="1">
    <source>
        <dbReference type="Pfam" id="PF22725"/>
    </source>
</evidence>